<evidence type="ECO:0000313" key="7">
    <source>
        <dbReference type="Proteomes" id="UP000199153"/>
    </source>
</evidence>
<dbReference type="PANTHER" id="PTHR22990">
    <property type="entry name" value="F-BOX ONLY PROTEIN"/>
    <property type="match status" value="1"/>
</dbReference>
<feature type="chain" id="PRO_5011555795" evidence="4">
    <location>
        <begin position="21"/>
        <end position="413"/>
    </location>
</feature>
<dbReference type="InterPro" id="IPR022441">
    <property type="entry name" value="Para_beta_helix_rpt-2"/>
</dbReference>
<dbReference type="SMART" id="SM00722">
    <property type="entry name" value="CASH"/>
    <property type="match status" value="2"/>
</dbReference>
<keyword evidence="4" id="KW-0732">Signal</keyword>
<dbReference type="RefSeq" id="WP_093408598.1">
    <property type="nucleotide sequence ID" value="NZ_FOVL01000010.1"/>
</dbReference>
<sequence length="413" mass="46718">MGRLFILFLLLGFATTSIHAQEIEVCKSCEVKTIQAAVDMAENGDVIRIKSGTYKEHDITIIDKSLTIIGEGLPVIDAEMEGTAISIRAENFSIEGLKIINVGRSHTNDFAGILVSNSKNFEVKNNRLDQVFFGILLERSSEGIISGNKVTSNAKDQATSGNGVHIWKSEKITVKNNEVIGLRDGIYLEFVNNSEIIDNLCKDNLRYGLHFMFSDNDLYKGNIFENNGAGVAVMYSKFIDMQDNQFRKNWGSASYGLLLKEINDSELKNNIFEDNTIAISADNTNRINYIENDFKNNGYAIRIRGAVYDNIFERNNFLYNSFDVAYTGRLNDNKFNNNYWSGYSGYDLDKDGIGDVPFRPVTLFSYLVNRTPEAIVLLRSMFIDMLDFSEKVSPIFTPADLIDEQPQMKRIQW</sequence>
<evidence type="ECO:0000313" key="6">
    <source>
        <dbReference type="EMBL" id="SFN60680.1"/>
    </source>
</evidence>
<dbReference type="STRING" id="287099.SAMN05660413_01815"/>
<feature type="signal peptide" evidence="4">
    <location>
        <begin position="1"/>
        <end position="20"/>
    </location>
</feature>
<gene>
    <name evidence="6" type="ORF">SAMN05660413_01815</name>
</gene>
<evidence type="ECO:0000256" key="3">
    <source>
        <dbReference type="ARBA" id="ARBA00022786"/>
    </source>
</evidence>
<dbReference type="InterPro" id="IPR011050">
    <property type="entry name" value="Pectin_lyase_fold/virulence"/>
</dbReference>
<proteinExistence type="predicted"/>
<feature type="domain" description="Carbohydrate-binding/sugar hydrolysis" evidence="5">
    <location>
        <begin position="218"/>
        <end position="356"/>
    </location>
</feature>
<dbReference type="PANTHER" id="PTHR22990:SF15">
    <property type="entry name" value="F-BOX ONLY PROTEIN 10"/>
    <property type="match status" value="1"/>
</dbReference>
<accession>A0A1I5AE75</accession>
<protein>
    <submittedName>
        <fullName evidence="6">Nitrous oxidase accessory protein</fullName>
    </submittedName>
</protein>
<organism evidence="6 7">
    <name type="scientific">Salegentibacter flavus</name>
    <dbReference type="NCBI Taxonomy" id="287099"/>
    <lineage>
        <taxon>Bacteria</taxon>
        <taxon>Pseudomonadati</taxon>
        <taxon>Bacteroidota</taxon>
        <taxon>Flavobacteriia</taxon>
        <taxon>Flavobacteriales</taxon>
        <taxon>Flavobacteriaceae</taxon>
        <taxon>Salegentibacter</taxon>
    </lineage>
</organism>
<reference evidence="6 7" key="1">
    <citation type="submission" date="2016-10" db="EMBL/GenBank/DDBJ databases">
        <authorList>
            <person name="de Groot N.N."/>
        </authorList>
    </citation>
    <scope>NUCLEOTIDE SEQUENCE [LARGE SCALE GENOMIC DNA]</scope>
    <source>
        <strain evidence="6 7">DSM 17794</strain>
    </source>
</reference>
<dbReference type="NCBIfam" id="TIGR04247">
    <property type="entry name" value="NosD_copper_fam"/>
    <property type="match status" value="1"/>
</dbReference>
<dbReference type="SUPFAM" id="SSF51126">
    <property type="entry name" value="Pectin lyase-like"/>
    <property type="match status" value="1"/>
</dbReference>
<comment type="pathway">
    <text evidence="1">Protein modification; protein ubiquitination.</text>
</comment>
<dbReference type="InterPro" id="IPR006633">
    <property type="entry name" value="Carb-bd_sugar_hydrolysis-dom"/>
</dbReference>
<dbReference type="Proteomes" id="UP000199153">
    <property type="component" value="Unassembled WGS sequence"/>
</dbReference>
<dbReference type="InterPro" id="IPR006626">
    <property type="entry name" value="PbH1"/>
</dbReference>
<dbReference type="OrthoDB" id="9767990at2"/>
<evidence type="ECO:0000259" key="5">
    <source>
        <dbReference type="SMART" id="SM00722"/>
    </source>
</evidence>
<name>A0A1I5AE75_9FLAO</name>
<feature type="domain" description="Carbohydrate-binding/sugar hydrolysis" evidence="5">
    <location>
        <begin position="49"/>
        <end position="189"/>
    </location>
</feature>
<dbReference type="Gene3D" id="2.160.20.10">
    <property type="entry name" value="Single-stranded right-handed beta-helix, Pectin lyase-like"/>
    <property type="match status" value="1"/>
</dbReference>
<dbReference type="InterPro" id="IPR007742">
    <property type="entry name" value="NosD_dom"/>
</dbReference>
<dbReference type="AlphaFoldDB" id="A0A1I5AE75"/>
<dbReference type="InterPro" id="IPR012334">
    <property type="entry name" value="Pectin_lyas_fold"/>
</dbReference>
<evidence type="ECO:0000256" key="1">
    <source>
        <dbReference type="ARBA" id="ARBA00004906"/>
    </source>
</evidence>
<dbReference type="InterPro" id="IPR026464">
    <property type="entry name" value="NosD_copper_fam"/>
</dbReference>
<evidence type="ECO:0000256" key="2">
    <source>
        <dbReference type="ARBA" id="ARBA00022737"/>
    </source>
</evidence>
<keyword evidence="3" id="KW-0833">Ubl conjugation pathway</keyword>
<keyword evidence="7" id="KW-1185">Reference proteome</keyword>
<evidence type="ECO:0000256" key="4">
    <source>
        <dbReference type="SAM" id="SignalP"/>
    </source>
</evidence>
<dbReference type="Pfam" id="PF05048">
    <property type="entry name" value="NosD"/>
    <property type="match status" value="1"/>
</dbReference>
<dbReference type="NCBIfam" id="TIGR03804">
    <property type="entry name" value="para_beta_helix"/>
    <property type="match status" value="2"/>
</dbReference>
<keyword evidence="2" id="KW-0677">Repeat</keyword>
<dbReference type="SMART" id="SM00710">
    <property type="entry name" value="PbH1"/>
    <property type="match status" value="10"/>
</dbReference>
<dbReference type="InterPro" id="IPR051550">
    <property type="entry name" value="SCF-Subunits/Alg-Epimerases"/>
</dbReference>
<dbReference type="EMBL" id="FOVL01000010">
    <property type="protein sequence ID" value="SFN60680.1"/>
    <property type="molecule type" value="Genomic_DNA"/>
</dbReference>